<accession>A0A0R1DNU2</accession>
<dbReference type="GO" id="GO:0035006">
    <property type="term" value="P:melanization defense response"/>
    <property type="evidence" value="ECO:0007669"/>
    <property type="project" value="EnsemblMetazoa"/>
</dbReference>
<name>A0A0R1DNU2_DROYA</name>
<dbReference type="PROSITE" id="PS01204">
    <property type="entry name" value="REL_1"/>
    <property type="match status" value="1"/>
</dbReference>
<dbReference type="GO" id="GO:0035208">
    <property type="term" value="P:positive regulation of hemocyte proliferation"/>
    <property type="evidence" value="ECO:0007669"/>
    <property type="project" value="EnsemblMetazoa"/>
</dbReference>
<dbReference type="Pfam" id="PF00554">
    <property type="entry name" value="RHD_DNA_bind"/>
    <property type="match status" value="1"/>
</dbReference>
<dbReference type="InterPro" id="IPR030492">
    <property type="entry name" value="RHD_CS"/>
</dbReference>
<dbReference type="GO" id="GO:0033554">
    <property type="term" value="P:cellular response to stress"/>
    <property type="evidence" value="ECO:0007669"/>
    <property type="project" value="TreeGrafter"/>
</dbReference>
<dbReference type="GO" id="GO:0008063">
    <property type="term" value="P:Toll signaling pathway"/>
    <property type="evidence" value="ECO:0007669"/>
    <property type="project" value="EnsemblMetazoa"/>
</dbReference>
<dbReference type="Pfam" id="PF16179">
    <property type="entry name" value="RHD_dimer"/>
    <property type="match status" value="1"/>
</dbReference>
<dbReference type="GO" id="GO:0002225">
    <property type="term" value="P:positive regulation of antimicrobial peptide production"/>
    <property type="evidence" value="ECO:0007669"/>
    <property type="project" value="EnsemblMetazoa"/>
</dbReference>
<sequence>MFPNQNNGAAPGQLPAADGQQSLNYNGLPAQQQQQQLSQSTKNVRKKPYVKITEQPAGKALRFRYECEGRSAGSIPGVNSTPENKTYPTIEIVGYKGRAVVVVSCVTKDTPYRPHPHNLVGKEGCKKGVCTLEINSETMRAVFSNLGIQCVKKKDIEAALKAREEIRVDPFKTGFSHRFQPSSIDLNSVRLCFQVFMESEQKGRFTSPLPPVVSEPIFDKKAMSDLVICRLCSCSATVLGNTQIILLCEKVAKEDIAVRFFEEKNGQSVWEAFGDFQHTDVHKQTAITFKTPRYHTLEITEPAKVFIQLRRPSDGVTSEALPFEYVPMDSGKHTFWNLHRHLKRKPDEDLFQQILRLDARREVQAPTIEVIDLDTPKLEVQREIPLEMDFNQEVSQQSEPPLVQEPSVQQEQYAQEQSCQQEQYLQQQQQEQTFQLEEPMQQDQELPEQQSFDQALDNLPDHASDHITEDMEAADVQAEAEAHRLRSEQEKEIDTIIDEKVRELEKLDLGQHLEPRPLTGNDKITEWMKSSEIEQQVHEPSPTAEADVLDSALEISKTDKTLDELLETVAELDEIYTDFKVQRDTYKNTIQNELAGFEGRAPLQVEDSFDDAATYTSLQIAFKNPVLIPMEDIMPPTPPMSQCAPEDAHQHYDPVEVNSQARKPETPLRPVPPVPPAILTVPFPPEEEKLPPLPPKRIRKQDSNAENRSIEANTVQARPSAGESPLNKRLPPAPKNPNFHTLPRQKKPGFFSKLFSRRKSRPDLVQGQENIDSKVNSREPSIGHFNMQDPMRASLRSSKSAAPFISSPAPAKSSPVKAKKPGSKLVKPVGRSVSSVSGKRPTYLNADVVHIPLKGDSANSLPQQQRTEGYSQSSTVSVGAGLDRRTASALQLADIPISEGGMELVAIADRQSLHNLVSSIEGHFNVQLDPNIDLTEAEHFALYTSIPPLAAASEFDETSAYYAPVDAGEILTPDEVAKRLTAANGI</sequence>
<dbReference type="InterPro" id="IPR002909">
    <property type="entry name" value="IPT_dom"/>
</dbReference>
<feature type="region of interest" description="Disordered" evidence="1">
    <location>
        <begin position="392"/>
        <end position="415"/>
    </location>
</feature>
<evidence type="ECO:0000313" key="5">
    <source>
        <dbReference type="EMBL" id="KRJ98993.1"/>
    </source>
</evidence>
<evidence type="ECO:0000313" key="3">
    <source>
        <dbReference type="EMBL" id="KRJ98991.1"/>
    </source>
</evidence>
<feature type="region of interest" description="Disordered" evidence="1">
    <location>
        <begin position="1"/>
        <end position="46"/>
    </location>
</feature>
<dbReference type="GO" id="GO:0034097">
    <property type="term" value="P:response to cytokine"/>
    <property type="evidence" value="ECO:0007669"/>
    <property type="project" value="TreeGrafter"/>
</dbReference>
<dbReference type="GeneID" id="6529464"/>
<feature type="compositionally biased region" description="Polar residues" evidence="1">
    <location>
        <begin position="857"/>
        <end position="877"/>
    </location>
</feature>
<dbReference type="SUPFAM" id="SSF81296">
    <property type="entry name" value="E set domains"/>
    <property type="match status" value="1"/>
</dbReference>
<reference evidence="3 6" key="2">
    <citation type="journal article" date="2007" name="Nature">
        <title>Evolution of genes and genomes on the Drosophila phylogeny.</title>
        <authorList>
            <consortium name="Drosophila 12 Genomes Consortium"/>
            <person name="Clark A.G."/>
            <person name="Eisen M.B."/>
            <person name="Smith D.R."/>
            <person name="Bergman C.M."/>
            <person name="Oliver B."/>
            <person name="Markow T.A."/>
            <person name="Kaufman T.C."/>
            <person name="Kellis M."/>
            <person name="Gelbart W."/>
            <person name="Iyer V.N."/>
            <person name="Pollard D.A."/>
            <person name="Sackton T.B."/>
            <person name="Larracuente A.M."/>
            <person name="Singh N.D."/>
            <person name="Abad J.P."/>
            <person name="Abt D.N."/>
            <person name="Adryan B."/>
            <person name="Aguade M."/>
            <person name="Akashi H."/>
            <person name="Anderson W.W."/>
            <person name="Aquadro C.F."/>
            <person name="Ardell D.H."/>
            <person name="Arguello R."/>
            <person name="Artieri C.G."/>
            <person name="Barbash D.A."/>
            <person name="Barker D."/>
            <person name="Barsanti P."/>
            <person name="Batterham P."/>
            <person name="Batzoglou S."/>
            <person name="Begun D."/>
            <person name="Bhutkar A."/>
            <person name="Blanco E."/>
            <person name="Bosak S.A."/>
            <person name="Bradley R.K."/>
            <person name="Brand A.D."/>
            <person name="Brent M.R."/>
            <person name="Brooks A.N."/>
            <person name="Brown R.H."/>
            <person name="Butlin R.K."/>
            <person name="Caggese C."/>
            <person name="Calvi B.R."/>
            <person name="Bernardo de Carvalho A."/>
            <person name="Caspi A."/>
            <person name="Castrezana S."/>
            <person name="Celniker S.E."/>
            <person name="Chang J.L."/>
            <person name="Chapple C."/>
            <person name="Chatterji S."/>
            <person name="Chinwalla A."/>
            <person name="Civetta A."/>
            <person name="Clifton S.W."/>
            <person name="Comeron J.M."/>
            <person name="Costello J.C."/>
            <person name="Coyne J.A."/>
            <person name="Daub J."/>
            <person name="David R.G."/>
            <person name="Delcher A.L."/>
            <person name="Delehaunty K."/>
            <person name="Do C.B."/>
            <person name="Ebling H."/>
            <person name="Edwards K."/>
            <person name="Eickbush T."/>
            <person name="Evans J.D."/>
            <person name="Filipski A."/>
            <person name="Findeiss S."/>
            <person name="Freyhult E."/>
            <person name="Fulton L."/>
            <person name="Fulton R."/>
            <person name="Garcia A.C."/>
            <person name="Gardiner A."/>
            <person name="Garfield D.A."/>
            <person name="Garvin B.E."/>
            <person name="Gibson G."/>
            <person name="Gilbert D."/>
            <person name="Gnerre S."/>
            <person name="Godfrey J."/>
            <person name="Good R."/>
            <person name="Gotea V."/>
            <person name="Gravely B."/>
            <person name="Greenberg A.J."/>
            <person name="Griffiths-Jones S."/>
            <person name="Gross S."/>
            <person name="Guigo R."/>
            <person name="Gustafson E.A."/>
            <person name="Haerty W."/>
            <person name="Hahn M.W."/>
            <person name="Halligan D.L."/>
            <person name="Halpern A.L."/>
            <person name="Halter G.M."/>
            <person name="Han M.V."/>
            <person name="Heger A."/>
            <person name="Hillier L."/>
            <person name="Hinrichs A.S."/>
            <person name="Holmes I."/>
            <person name="Hoskins R.A."/>
            <person name="Hubisz M.J."/>
            <person name="Hultmark D."/>
            <person name="Huntley M.A."/>
            <person name="Jaffe D.B."/>
            <person name="Jagadeeshan S."/>
            <person name="Jeck W.R."/>
            <person name="Johnson J."/>
            <person name="Jones C.D."/>
            <person name="Jordan W.C."/>
            <person name="Karpen G.H."/>
            <person name="Kataoka E."/>
            <person name="Keightley P.D."/>
            <person name="Kheradpour P."/>
            <person name="Kirkness E.F."/>
            <person name="Koerich L.B."/>
            <person name="Kristiansen K."/>
            <person name="Kudrna D."/>
            <person name="Kulathinal R.J."/>
            <person name="Kumar S."/>
            <person name="Kwok R."/>
            <person name="Lander E."/>
            <person name="Langley C.H."/>
            <person name="Lapoint R."/>
            <person name="Lazzaro B.P."/>
            <person name="Lee S.J."/>
            <person name="Levesque L."/>
            <person name="Li R."/>
            <person name="Lin C.F."/>
            <person name="Lin M.F."/>
            <person name="Lindblad-Toh K."/>
            <person name="Llopart A."/>
            <person name="Long M."/>
            <person name="Low L."/>
            <person name="Lozovsky E."/>
            <person name="Lu J."/>
            <person name="Luo M."/>
            <person name="Machado C.A."/>
            <person name="Makalowski W."/>
            <person name="Marzo M."/>
            <person name="Matsuda M."/>
            <person name="Matzkin L."/>
            <person name="McAllister B."/>
            <person name="McBride C.S."/>
            <person name="McKernan B."/>
            <person name="McKernan K."/>
            <person name="Mendez-Lago M."/>
            <person name="Minx P."/>
            <person name="Mollenhauer M.U."/>
            <person name="Montooth K."/>
            <person name="Mount S.M."/>
            <person name="Mu X."/>
            <person name="Myers E."/>
            <person name="Negre B."/>
            <person name="Newfeld S."/>
            <person name="Nielsen R."/>
            <person name="Noor M.A."/>
            <person name="O'Grady P."/>
            <person name="Pachter L."/>
            <person name="Papaceit M."/>
            <person name="Parisi M.J."/>
            <person name="Parisi M."/>
            <person name="Parts L."/>
            <person name="Pedersen J.S."/>
            <person name="Pesole G."/>
            <person name="Phillippy A.M."/>
            <person name="Ponting C.P."/>
            <person name="Pop M."/>
            <person name="Porcelli D."/>
            <person name="Powell J.R."/>
            <person name="Prohaska S."/>
            <person name="Pruitt K."/>
            <person name="Puig M."/>
            <person name="Quesneville H."/>
            <person name="Ram K.R."/>
            <person name="Rand D."/>
            <person name="Rasmussen M.D."/>
            <person name="Reed L.K."/>
            <person name="Reenan R."/>
            <person name="Reily A."/>
            <person name="Remington K.A."/>
            <person name="Rieger T.T."/>
            <person name="Ritchie M.G."/>
            <person name="Robin C."/>
            <person name="Rogers Y.H."/>
            <person name="Rohde C."/>
            <person name="Rozas J."/>
            <person name="Rubenfield M.J."/>
            <person name="Ruiz A."/>
            <person name="Russo S."/>
            <person name="Salzberg S.L."/>
            <person name="Sanchez-Gracia A."/>
            <person name="Saranga D.J."/>
            <person name="Sato H."/>
            <person name="Schaeffer S.W."/>
            <person name="Schatz M.C."/>
            <person name="Schlenke T."/>
            <person name="Schwartz R."/>
            <person name="Segarra C."/>
            <person name="Singh R.S."/>
            <person name="Sirot L."/>
            <person name="Sirota M."/>
            <person name="Sisneros N.B."/>
            <person name="Smith C.D."/>
            <person name="Smith T.F."/>
            <person name="Spieth J."/>
            <person name="Stage D.E."/>
            <person name="Stark A."/>
            <person name="Stephan W."/>
            <person name="Strausberg R.L."/>
            <person name="Strempel S."/>
            <person name="Sturgill D."/>
            <person name="Sutton G."/>
            <person name="Sutton G.G."/>
            <person name="Tao W."/>
            <person name="Teichmann S."/>
            <person name="Tobari Y.N."/>
            <person name="Tomimura Y."/>
            <person name="Tsolas J.M."/>
            <person name="Valente V.L."/>
            <person name="Venter E."/>
            <person name="Venter J.C."/>
            <person name="Vicario S."/>
            <person name="Vieira F.G."/>
            <person name="Vilella A.J."/>
            <person name="Villasante A."/>
            <person name="Walenz B."/>
            <person name="Wang J."/>
            <person name="Wasserman M."/>
            <person name="Watts T."/>
            <person name="Wilson D."/>
            <person name="Wilson R.K."/>
            <person name="Wing R.A."/>
            <person name="Wolfner M.F."/>
            <person name="Wong A."/>
            <person name="Wong G.K."/>
            <person name="Wu C.I."/>
            <person name="Wu G."/>
            <person name="Yamamoto D."/>
            <person name="Yang H.P."/>
            <person name="Yang S.P."/>
            <person name="Yorke J.A."/>
            <person name="Yoshida K."/>
            <person name="Zdobnov E."/>
            <person name="Zhang P."/>
            <person name="Zhang Y."/>
            <person name="Zimin A.V."/>
            <person name="Baldwin J."/>
            <person name="Abdouelleil A."/>
            <person name="Abdulkadir J."/>
            <person name="Abebe A."/>
            <person name="Abera B."/>
            <person name="Abreu J."/>
            <person name="Acer S.C."/>
            <person name="Aftuck L."/>
            <person name="Alexander A."/>
            <person name="An P."/>
            <person name="Anderson E."/>
            <person name="Anderson S."/>
            <person name="Arachi H."/>
            <person name="Azer M."/>
            <person name="Bachantsang P."/>
            <person name="Barry A."/>
            <person name="Bayul T."/>
            <person name="Berlin A."/>
            <person name="Bessette D."/>
            <person name="Bloom T."/>
            <person name="Blye J."/>
            <person name="Boguslavskiy L."/>
            <person name="Bonnet C."/>
            <person name="Boukhgalter B."/>
            <person name="Bourzgui I."/>
            <person name="Brown A."/>
            <person name="Cahill P."/>
            <person name="Channer S."/>
            <person name="Cheshatsang Y."/>
            <person name="Chuda L."/>
            <person name="Citroen M."/>
            <person name="Collymore A."/>
            <person name="Cooke P."/>
            <person name="Costello M."/>
            <person name="D'Aco K."/>
            <person name="Daza R."/>
            <person name="De Haan G."/>
            <person name="DeGray S."/>
            <person name="DeMaso C."/>
            <person name="Dhargay N."/>
            <person name="Dooley K."/>
            <person name="Dooley E."/>
            <person name="Doricent M."/>
            <person name="Dorje P."/>
            <person name="Dorjee K."/>
            <person name="Dupes A."/>
            <person name="Elong R."/>
            <person name="Falk J."/>
            <person name="Farina A."/>
            <person name="Faro S."/>
            <person name="Ferguson D."/>
            <person name="Fisher S."/>
            <person name="Foley C.D."/>
            <person name="Franke A."/>
            <person name="Friedrich D."/>
            <person name="Gadbois L."/>
            <person name="Gearin G."/>
            <person name="Gearin C.R."/>
            <person name="Giannoukos G."/>
            <person name="Goode T."/>
            <person name="Graham J."/>
            <person name="Grandbois E."/>
            <person name="Grewal S."/>
            <person name="Gyaltsen K."/>
            <person name="Hafez N."/>
            <person name="Hagos B."/>
            <person name="Hall J."/>
            <person name="Henson C."/>
            <person name="Hollinger A."/>
            <person name="Honan T."/>
            <person name="Huard M.D."/>
            <person name="Hughes L."/>
            <person name="Hurhula B."/>
            <person name="Husby M.E."/>
            <person name="Kamat A."/>
            <person name="Kanga B."/>
            <person name="Kashin S."/>
            <person name="Khazanovich D."/>
            <person name="Kisner P."/>
            <person name="Lance K."/>
            <person name="Lara M."/>
            <person name="Lee W."/>
            <person name="Lennon N."/>
            <person name="Letendre F."/>
            <person name="LeVine R."/>
            <person name="Lipovsky A."/>
            <person name="Liu X."/>
            <person name="Liu J."/>
            <person name="Liu S."/>
            <person name="Lokyitsang T."/>
            <person name="Lokyitsang Y."/>
            <person name="Lubonja R."/>
            <person name="Lui A."/>
            <person name="MacDonald P."/>
            <person name="Magnisalis V."/>
            <person name="Maru K."/>
            <person name="Matthews C."/>
            <person name="McCusker W."/>
            <person name="McDonough S."/>
            <person name="Mehta T."/>
            <person name="Meldrim J."/>
            <person name="Meneus L."/>
            <person name="Mihai O."/>
            <person name="Mihalev A."/>
            <person name="Mihova T."/>
            <person name="Mittelman R."/>
            <person name="Mlenga V."/>
            <person name="Montmayeur A."/>
            <person name="Mulrain L."/>
            <person name="Navidi A."/>
            <person name="Naylor J."/>
            <person name="Negash T."/>
            <person name="Nguyen T."/>
            <person name="Nguyen N."/>
            <person name="Nicol R."/>
            <person name="Norbu C."/>
            <person name="Norbu N."/>
            <person name="Novod N."/>
            <person name="O'Neill B."/>
            <person name="Osman S."/>
            <person name="Markiewicz E."/>
            <person name="Oyono O.L."/>
            <person name="Patti C."/>
            <person name="Phunkhang P."/>
            <person name="Pierre F."/>
            <person name="Priest M."/>
            <person name="Raghuraman S."/>
            <person name="Rege F."/>
            <person name="Reyes R."/>
            <person name="Rise C."/>
            <person name="Rogov P."/>
            <person name="Ross K."/>
            <person name="Ryan E."/>
            <person name="Settipalli S."/>
            <person name="Shea T."/>
            <person name="Sherpa N."/>
            <person name="Shi L."/>
            <person name="Shih D."/>
            <person name="Sparrow T."/>
            <person name="Spaulding J."/>
            <person name="Stalker J."/>
            <person name="Stange-Thomann N."/>
            <person name="Stavropoulos S."/>
            <person name="Stone C."/>
            <person name="Strader C."/>
            <person name="Tesfaye S."/>
            <person name="Thomson T."/>
            <person name="Thoulutsang Y."/>
            <person name="Thoulutsang D."/>
            <person name="Topham K."/>
            <person name="Topping I."/>
            <person name="Tsamla T."/>
            <person name="Vassiliev H."/>
            <person name="Vo A."/>
            <person name="Wangchuk T."/>
            <person name="Wangdi T."/>
            <person name="Weiand M."/>
            <person name="Wilkinson J."/>
            <person name="Wilson A."/>
            <person name="Yadav S."/>
            <person name="Young G."/>
            <person name="Yu Q."/>
            <person name="Zembek L."/>
            <person name="Zhong D."/>
            <person name="Zimmer A."/>
            <person name="Zwirko Z."/>
            <person name="Jaffe D.B."/>
            <person name="Alvarez P."/>
            <person name="Brockman W."/>
            <person name="Butler J."/>
            <person name="Chin C."/>
            <person name="Gnerre S."/>
            <person name="Grabherr M."/>
            <person name="Kleber M."/>
            <person name="Mauceli E."/>
            <person name="MacCallum I."/>
        </authorList>
    </citation>
    <scope>NUCLEOTIDE SEQUENCE [LARGE SCALE GENOMIC DNA]</scope>
    <source>
        <strain evidence="3">Tai18E2</strain>
        <strain evidence="6">Tai18E2 / Tucson 14021-0261.01</strain>
    </source>
</reference>
<feature type="region of interest" description="Disordered" evidence="1">
    <location>
        <begin position="661"/>
        <end position="838"/>
    </location>
</feature>
<evidence type="ECO:0000256" key="1">
    <source>
        <dbReference type="SAM" id="MobiDB-lite"/>
    </source>
</evidence>
<dbReference type="InterPro" id="IPR014756">
    <property type="entry name" value="Ig_E-set"/>
</dbReference>
<dbReference type="PANTHER" id="PTHR24169">
    <property type="entry name" value="NUCLEAR FACTOR NF-KAPPA-B PROTEIN"/>
    <property type="match status" value="1"/>
</dbReference>
<gene>
    <name evidence="3" type="primary">Dyak\dl</name>
    <name evidence="3" type="ORF">Dyak_GE13136</name>
</gene>
<proteinExistence type="predicted"/>
<feature type="compositionally biased region" description="Basic and acidic residues" evidence="1">
    <location>
        <begin position="700"/>
        <end position="709"/>
    </location>
</feature>
<dbReference type="PANTHER" id="PTHR24169:SF25">
    <property type="entry name" value="DORSAL-RELATED IMMUNITY FACTOR DIF-RELATED"/>
    <property type="match status" value="1"/>
</dbReference>
<dbReference type="GO" id="GO:0038061">
    <property type="term" value="P:non-canonical NF-kappaB signal transduction"/>
    <property type="evidence" value="ECO:0007669"/>
    <property type="project" value="TreeGrafter"/>
</dbReference>
<dbReference type="Proteomes" id="UP000002282">
    <property type="component" value="Chromosome 2R"/>
</dbReference>
<dbReference type="InterPro" id="IPR032397">
    <property type="entry name" value="RHD_dimer"/>
</dbReference>
<dbReference type="GO" id="GO:0005829">
    <property type="term" value="C:cytosol"/>
    <property type="evidence" value="ECO:0007669"/>
    <property type="project" value="EnsemblMetazoa"/>
</dbReference>
<dbReference type="CDD" id="cd01177">
    <property type="entry name" value="IPT_NFkappaB"/>
    <property type="match status" value="1"/>
</dbReference>
<dbReference type="Gene3D" id="2.60.40.340">
    <property type="entry name" value="Rel homology domain (RHD), DNA-binding domain"/>
    <property type="match status" value="1"/>
</dbReference>
<dbReference type="GO" id="GO:0140297">
    <property type="term" value="F:DNA-binding transcription factor binding"/>
    <property type="evidence" value="ECO:0007669"/>
    <property type="project" value="EnsemblMetazoa"/>
</dbReference>
<dbReference type="GO" id="GO:0042802">
    <property type="term" value="F:identical protein binding"/>
    <property type="evidence" value="ECO:0007669"/>
    <property type="project" value="EnsemblMetazoa"/>
</dbReference>
<dbReference type="CTD" id="35047"/>
<feature type="compositionally biased region" description="Pro residues" evidence="1">
    <location>
        <begin position="667"/>
        <end position="676"/>
    </location>
</feature>
<dbReference type="FunFam" id="2.60.40.10:FF:000046">
    <property type="entry name" value="Nuclear factor NF-kappa-B p105 subunit"/>
    <property type="match status" value="1"/>
</dbReference>
<feature type="region of interest" description="Disordered" evidence="1">
    <location>
        <begin position="855"/>
        <end position="877"/>
    </location>
</feature>
<evidence type="ECO:0000259" key="2">
    <source>
        <dbReference type="PROSITE" id="PS50254"/>
    </source>
</evidence>
<organism evidence="3 6">
    <name type="scientific">Drosophila yakuba</name>
    <name type="common">Fruit fly</name>
    <dbReference type="NCBI Taxonomy" id="7245"/>
    <lineage>
        <taxon>Eukaryota</taxon>
        <taxon>Metazoa</taxon>
        <taxon>Ecdysozoa</taxon>
        <taxon>Arthropoda</taxon>
        <taxon>Hexapoda</taxon>
        <taxon>Insecta</taxon>
        <taxon>Pterygota</taxon>
        <taxon>Neoptera</taxon>
        <taxon>Endopterygota</taxon>
        <taxon>Diptera</taxon>
        <taxon>Brachycera</taxon>
        <taxon>Muscomorpha</taxon>
        <taxon>Ephydroidea</taxon>
        <taxon>Drosophilidae</taxon>
        <taxon>Drosophila</taxon>
        <taxon>Sophophora</taxon>
    </lineage>
</organism>
<feature type="domain" description="RHD" evidence="2">
    <location>
        <begin position="45"/>
        <end position="224"/>
    </location>
</feature>
<dbReference type="GO" id="GO:0000978">
    <property type="term" value="F:RNA polymerase II cis-regulatory region sequence-specific DNA binding"/>
    <property type="evidence" value="ECO:0007669"/>
    <property type="project" value="EnsemblMetazoa"/>
</dbReference>
<dbReference type="EMBL" id="CM000158">
    <property type="protein sequence ID" value="KRJ98993.1"/>
    <property type="molecule type" value="Genomic_DNA"/>
</dbReference>
<dbReference type="GO" id="GO:0001228">
    <property type="term" value="F:DNA-binding transcription activator activity, RNA polymerase II-specific"/>
    <property type="evidence" value="ECO:0007669"/>
    <property type="project" value="EnsemblMetazoa"/>
</dbReference>
<dbReference type="GO" id="GO:0031594">
    <property type="term" value="C:neuromuscular junction"/>
    <property type="evidence" value="ECO:0007669"/>
    <property type="project" value="EnsemblMetazoa"/>
</dbReference>
<dbReference type="AlphaFoldDB" id="A0A0R1DNU2"/>
<reference evidence="3" key="4">
    <citation type="submission" date="2015-11" db="EMBL/GenBank/DDBJ databases">
        <authorList>
            <consortium name="FlyBase"/>
        </authorList>
    </citation>
    <scope>NUCLEOTIDE SEQUENCE</scope>
    <source>
        <strain evidence="3">Tai18E2</strain>
    </source>
</reference>
<dbReference type="GO" id="GO:0007249">
    <property type="term" value="P:canonical NF-kappaB signal transduction"/>
    <property type="evidence" value="ECO:0007669"/>
    <property type="project" value="EnsemblMetazoa"/>
</dbReference>
<dbReference type="InterPro" id="IPR037059">
    <property type="entry name" value="RHD_DNA_bind_dom_sf"/>
</dbReference>
<dbReference type="Gene3D" id="2.60.40.10">
    <property type="entry name" value="Immunoglobulins"/>
    <property type="match status" value="1"/>
</dbReference>
<dbReference type="OrthoDB" id="7881762at2759"/>
<evidence type="ECO:0000313" key="4">
    <source>
        <dbReference type="EMBL" id="KRJ98992.1"/>
    </source>
</evidence>
<dbReference type="InterPro" id="IPR033926">
    <property type="entry name" value="IPT_NFkappaB"/>
</dbReference>
<feature type="compositionally biased region" description="Low complexity" evidence="1">
    <location>
        <begin position="31"/>
        <end position="40"/>
    </location>
</feature>
<dbReference type="CDD" id="cd07887">
    <property type="entry name" value="RHD-n_Dorsal_Dif"/>
    <property type="match status" value="1"/>
</dbReference>
<feature type="compositionally biased region" description="Low complexity" evidence="1">
    <location>
        <begin position="823"/>
        <end position="838"/>
    </location>
</feature>
<dbReference type="InterPro" id="IPR013783">
    <property type="entry name" value="Ig-like_fold"/>
</dbReference>
<dbReference type="SMART" id="SM00429">
    <property type="entry name" value="IPT"/>
    <property type="match status" value="1"/>
</dbReference>
<feature type="compositionally biased region" description="Low complexity" evidence="1">
    <location>
        <begin position="797"/>
        <end position="816"/>
    </location>
</feature>
<dbReference type="EMBL" id="CM000158">
    <property type="protein sequence ID" value="KRJ98992.1"/>
    <property type="molecule type" value="Genomic_DNA"/>
</dbReference>
<dbReference type="PRINTS" id="PR00057">
    <property type="entry name" value="NFKBTNSCPFCT"/>
</dbReference>
<reference evidence="3 6" key="3">
    <citation type="journal article" date="2007" name="PLoS Biol.">
        <title>Principles of genome evolution in the Drosophila melanogaster species group.</title>
        <authorList>
            <person name="Ranz J.M."/>
            <person name="Maurin D."/>
            <person name="Chan Y.S."/>
            <person name="von Grotthuss M."/>
            <person name="Hillier L.W."/>
            <person name="Roote J."/>
            <person name="Ashburner M."/>
            <person name="Bergman C.M."/>
        </authorList>
    </citation>
    <scope>NUCLEOTIDE SEQUENCE [LARGE SCALE GENOMIC DNA]</scope>
    <source>
        <strain evidence="3">Tai18E2</strain>
        <strain evidence="6">Tai18E2 / Tucson 14021-0261.01</strain>
    </source>
</reference>
<dbReference type="InterPro" id="IPR008967">
    <property type="entry name" value="p53-like_TF_DNA-bd_sf"/>
</dbReference>
<dbReference type="GO" id="GO:0045612">
    <property type="term" value="P:positive regulation of hemocyte differentiation"/>
    <property type="evidence" value="ECO:0007669"/>
    <property type="project" value="EnsemblMetazoa"/>
</dbReference>
<dbReference type="FunFam" id="2.60.40.340:FF:000006">
    <property type="entry name" value="Dorsal isoform 1-B"/>
    <property type="match status" value="1"/>
</dbReference>
<protein>
    <submittedName>
        <fullName evidence="3">Dl, isoform B</fullName>
    </submittedName>
    <submittedName>
        <fullName evidence="4">Dl, isoform C</fullName>
    </submittedName>
    <submittedName>
        <fullName evidence="5">Dl, isoform D</fullName>
    </submittedName>
</protein>
<dbReference type="PROSITE" id="PS50254">
    <property type="entry name" value="REL_2"/>
    <property type="match status" value="1"/>
</dbReference>
<dbReference type="GO" id="GO:0071212">
    <property type="term" value="C:subsynaptic reticulum"/>
    <property type="evidence" value="ECO:0007669"/>
    <property type="project" value="EnsemblMetazoa"/>
</dbReference>
<dbReference type="GO" id="GO:0009950">
    <property type="term" value="P:dorsal/ventral axis specification"/>
    <property type="evidence" value="ECO:0007669"/>
    <property type="project" value="EnsemblMetazoa"/>
</dbReference>
<keyword evidence="6" id="KW-1185">Reference proteome</keyword>
<dbReference type="SUPFAM" id="SSF49417">
    <property type="entry name" value="p53-like transcription factors"/>
    <property type="match status" value="1"/>
</dbReference>
<dbReference type="InterPro" id="IPR011539">
    <property type="entry name" value="RHD_DNA_bind_dom"/>
</dbReference>
<dbReference type="GO" id="GO:0005654">
    <property type="term" value="C:nucleoplasm"/>
    <property type="evidence" value="ECO:0007669"/>
    <property type="project" value="UniProtKB-ARBA"/>
</dbReference>
<evidence type="ECO:0000313" key="6">
    <source>
        <dbReference type="Proteomes" id="UP000002282"/>
    </source>
</evidence>
<dbReference type="GO" id="GO:0048935">
    <property type="term" value="P:peripheral nervous system neuron development"/>
    <property type="evidence" value="ECO:0007669"/>
    <property type="project" value="EnsemblMetazoa"/>
</dbReference>
<dbReference type="EMBL" id="CM000158">
    <property type="protein sequence ID" value="KRJ98991.1"/>
    <property type="molecule type" value="Genomic_DNA"/>
</dbReference>
<dbReference type="GO" id="GO:0070379">
    <property type="term" value="F:high mobility group box 1 binding"/>
    <property type="evidence" value="ECO:0007669"/>
    <property type="project" value="EnsemblMetazoa"/>
</dbReference>
<reference evidence="3" key="1">
    <citation type="submission" date="2006-01" db="EMBL/GenBank/DDBJ databases">
        <title>The Genome of Drosophila yakuba.</title>
        <authorList>
            <consortium name="The Drosophila yakuba Sequencing Consortium"/>
        </authorList>
    </citation>
    <scope>NUCLEOTIDE SEQUENCE</scope>
    <source>
        <strain evidence="3">Tai18E2</strain>
    </source>
</reference>
<dbReference type="InterPro" id="IPR000451">
    <property type="entry name" value="NFkB/Dor"/>
</dbReference>